<dbReference type="EMBL" id="BSFP01000088">
    <property type="protein sequence ID" value="GLL07193.1"/>
    <property type="molecule type" value="Genomic_DNA"/>
</dbReference>
<proteinExistence type="predicted"/>
<comment type="caution">
    <text evidence="1">The sequence shown here is derived from an EMBL/GenBank/DDBJ whole genome shotgun (WGS) entry which is preliminary data.</text>
</comment>
<sequence length="384" mass="42735">MTHKADVVFTFSYEMFEDSVAREFCTPADQTLLALAADDRIGNLVVSDPFRSYVLSAARGRTTSLIEPFEVGGRTAMRARPHRLRRHDATDVATVEKAYQKFGEILGDALAQTRGEPSPRPDSATLVTYHPFAAAWCDAPWISKIVYFGQDDWATGEGVRRWWDVYKAAYQRMEERKVEIFAVSQELCNRISPRAQVVPNGVIADKWRPLRPAPARIAELPGPRVIYTGSIGPRLDKDLVELTAKMAGSLIFMGHFGDAGVISWLRTLPNVHVFDRVGQEELAATTQACDVGVIPHRDQAGIAAMSPLKLYEYLSAGLPAVVIDLPPMHGVDDERVQICSRDKWAEGLQRALAMGRADEQRRQRFIDEVSWQARMAPVVEASVG</sequence>
<gene>
    <name evidence="1" type="ORF">GCM10017581_089450</name>
</gene>
<name>A0A9W6KT73_9ACTN</name>
<organism evidence="1 2">
    <name type="scientific">Dactylosporangium matsuzakiense</name>
    <dbReference type="NCBI Taxonomy" id="53360"/>
    <lineage>
        <taxon>Bacteria</taxon>
        <taxon>Bacillati</taxon>
        <taxon>Actinomycetota</taxon>
        <taxon>Actinomycetes</taxon>
        <taxon>Micromonosporales</taxon>
        <taxon>Micromonosporaceae</taxon>
        <taxon>Dactylosporangium</taxon>
    </lineage>
</organism>
<evidence type="ECO:0000313" key="2">
    <source>
        <dbReference type="Proteomes" id="UP001143480"/>
    </source>
</evidence>
<keyword evidence="2" id="KW-1185">Reference proteome</keyword>
<evidence type="ECO:0008006" key="3">
    <source>
        <dbReference type="Google" id="ProtNLM"/>
    </source>
</evidence>
<accession>A0A9W6KT73</accession>
<reference evidence="1" key="1">
    <citation type="journal article" date="2014" name="Int. J. Syst. Evol. Microbiol.">
        <title>Complete genome sequence of Corynebacterium casei LMG S-19264T (=DSM 44701T), isolated from a smear-ripened cheese.</title>
        <authorList>
            <consortium name="US DOE Joint Genome Institute (JGI-PGF)"/>
            <person name="Walter F."/>
            <person name="Albersmeier A."/>
            <person name="Kalinowski J."/>
            <person name="Ruckert C."/>
        </authorList>
    </citation>
    <scope>NUCLEOTIDE SEQUENCE</scope>
    <source>
        <strain evidence="1">VKM Ac-1321</strain>
    </source>
</reference>
<reference evidence="1" key="2">
    <citation type="submission" date="2023-01" db="EMBL/GenBank/DDBJ databases">
        <authorList>
            <person name="Sun Q."/>
            <person name="Evtushenko L."/>
        </authorList>
    </citation>
    <scope>NUCLEOTIDE SEQUENCE</scope>
    <source>
        <strain evidence="1">VKM Ac-1321</strain>
    </source>
</reference>
<dbReference type="Proteomes" id="UP001143480">
    <property type="component" value="Unassembled WGS sequence"/>
</dbReference>
<protein>
    <recommendedName>
        <fullName evidence="3">Glycosyltransferase involved in cell wall biosynthesis</fullName>
    </recommendedName>
</protein>
<evidence type="ECO:0000313" key="1">
    <source>
        <dbReference type="EMBL" id="GLL07193.1"/>
    </source>
</evidence>
<dbReference type="AlphaFoldDB" id="A0A9W6KT73"/>
<dbReference type="Gene3D" id="3.40.50.2000">
    <property type="entry name" value="Glycogen Phosphorylase B"/>
    <property type="match status" value="1"/>
</dbReference>
<dbReference type="SUPFAM" id="SSF53756">
    <property type="entry name" value="UDP-Glycosyltransferase/glycogen phosphorylase"/>
    <property type="match status" value="1"/>
</dbReference>